<evidence type="ECO:0000256" key="10">
    <source>
        <dbReference type="RuleBase" id="RU003657"/>
    </source>
</evidence>
<dbReference type="Gene3D" id="3.20.20.70">
    <property type="entry name" value="Aldolase class I"/>
    <property type="match status" value="1"/>
</dbReference>
<dbReference type="EMBL" id="CAXAMM010010965">
    <property type="protein sequence ID" value="CAK9024651.1"/>
    <property type="molecule type" value="Genomic_DNA"/>
</dbReference>
<name>A0ABP0KDF0_9DINO</name>
<sequence length="313" mass="34320">ACELLPDETTLDLAPVSHPLQPAFMARQSVLRLRPDLTLRPYDDRYLDEVRYVLVVRYVGLAYNSQRCWSFLTTIRQGGKCVRLRQGDYAQETVFGDDPVAMAKRWEDEGAARLHLVDLDGAKAGEPRNQEVVGKIAEALSIPCQLGGGIRTEATIRQLLEDVGVGRVIVGTQALKQPDWFQSMAEQFPDRVCLGLDARDSMVATEGWLDVSATSAMELAERFVGVPLGAVIYTNIANDGMMQGVDPGTLNDLKTLADMGLPVIASGGVTTLEDVRRLYDIHRQQPNLVGAIIGRAIYEGTIDLAKAHAVTRD</sequence>
<evidence type="ECO:0000256" key="9">
    <source>
        <dbReference type="ARBA" id="ARBA00023235"/>
    </source>
</evidence>
<evidence type="ECO:0000256" key="8">
    <source>
        <dbReference type="ARBA" id="ARBA00023102"/>
    </source>
</evidence>
<reference evidence="11 12" key="1">
    <citation type="submission" date="2024-02" db="EMBL/GenBank/DDBJ databases">
        <authorList>
            <person name="Chen Y."/>
            <person name="Shah S."/>
            <person name="Dougan E. K."/>
            <person name="Thang M."/>
            <person name="Chan C."/>
        </authorList>
    </citation>
    <scope>NUCLEOTIDE SEQUENCE [LARGE SCALE GENOMIC DNA]</scope>
</reference>
<keyword evidence="12" id="KW-1185">Reference proteome</keyword>
<comment type="catalytic activity">
    <reaction evidence="1">
        <text>1-(5-phospho-beta-D-ribosyl)-5-[(5-phospho-beta-D-ribosylamino)methylideneamino]imidazole-4-carboxamide = 5-[(5-phospho-1-deoxy-D-ribulos-1-ylimino)methylamino]-1-(5-phospho-beta-D-ribosyl)imidazole-4-carboxamide</text>
        <dbReference type="Rhea" id="RHEA:15469"/>
        <dbReference type="ChEBI" id="CHEBI:58435"/>
        <dbReference type="ChEBI" id="CHEBI:58525"/>
        <dbReference type="EC" id="5.3.1.16"/>
    </reaction>
</comment>
<evidence type="ECO:0000313" key="11">
    <source>
        <dbReference type="EMBL" id="CAK9024651.1"/>
    </source>
</evidence>
<evidence type="ECO:0000256" key="2">
    <source>
        <dbReference type="ARBA" id="ARBA00004496"/>
    </source>
</evidence>
<proteinExistence type="inferred from homology"/>
<dbReference type="EC" id="5.3.1.16" evidence="5"/>
<keyword evidence="8 10" id="KW-0368">Histidine biosynthesis</keyword>
<dbReference type="GO" id="GO:0016853">
    <property type="term" value="F:isomerase activity"/>
    <property type="evidence" value="ECO:0007669"/>
    <property type="project" value="UniProtKB-KW"/>
</dbReference>
<dbReference type="NCBIfam" id="TIGR00007">
    <property type="entry name" value="1-(5-phosphoribosyl)-5-[(5-phosphoribosylamino)methylideneamino]imidazole-4-carboxamide isomerase"/>
    <property type="match status" value="1"/>
</dbReference>
<evidence type="ECO:0000256" key="1">
    <source>
        <dbReference type="ARBA" id="ARBA00000901"/>
    </source>
</evidence>
<dbReference type="PANTHER" id="PTHR43090:SF2">
    <property type="entry name" value="1-(5-PHOSPHORIBOSYL)-5-[(5-PHOSPHORIBOSYLAMINO)METHYLIDENEAMINO] IMIDAZOLE-4-CARBOXAMIDE ISOMERASE"/>
    <property type="match status" value="1"/>
</dbReference>
<evidence type="ECO:0000256" key="5">
    <source>
        <dbReference type="ARBA" id="ARBA00012550"/>
    </source>
</evidence>
<comment type="subcellular location">
    <subcellularLocation>
        <location evidence="2">Cytoplasm</location>
    </subcellularLocation>
</comment>
<dbReference type="CDD" id="cd04732">
    <property type="entry name" value="HisA"/>
    <property type="match status" value="1"/>
</dbReference>
<dbReference type="InterPro" id="IPR044524">
    <property type="entry name" value="Isoase_HisA-like"/>
</dbReference>
<keyword evidence="7 10" id="KW-0028">Amino-acid biosynthesis</keyword>
<feature type="non-terminal residue" evidence="11">
    <location>
        <position position="1"/>
    </location>
</feature>
<dbReference type="HAMAP" id="MF_01014">
    <property type="entry name" value="HisA"/>
    <property type="match status" value="1"/>
</dbReference>
<dbReference type="Pfam" id="PF00977">
    <property type="entry name" value="His_biosynth"/>
    <property type="match status" value="1"/>
</dbReference>
<keyword evidence="6" id="KW-0963">Cytoplasm</keyword>
<dbReference type="SUPFAM" id="SSF51366">
    <property type="entry name" value="Ribulose-phoshate binding barrel"/>
    <property type="match status" value="1"/>
</dbReference>
<dbReference type="InterPro" id="IPR013785">
    <property type="entry name" value="Aldolase_TIM"/>
</dbReference>
<evidence type="ECO:0000313" key="12">
    <source>
        <dbReference type="Proteomes" id="UP001642464"/>
    </source>
</evidence>
<dbReference type="PANTHER" id="PTHR43090">
    <property type="entry name" value="1-(5-PHOSPHORIBOSYL)-5-[(5-PHOSPHORIBOSYLAMINO)METHYLIDENEAMINO] IMIDAZOLE-4-CARBOXAMIDE ISOMERASE"/>
    <property type="match status" value="1"/>
</dbReference>
<organism evidence="11 12">
    <name type="scientific">Durusdinium trenchii</name>
    <dbReference type="NCBI Taxonomy" id="1381693"/>
    <lineage>
        <taxon>Eukaryota</taxon>
        <taxon>Sar</taxon>
        <taxon>Alveolata</taxon>
        <taxon>Dinophyceae</taxon>
        <taxon>Suessiales</taxon>
        <taxon>Symbiodiniaceae</taxon>
        <taxon>Durusdinium</taxon>
    </lineage>
</organism>
<gene>
    <name evidence="11" type="ORF">SCF082_LOCUS16730</name>
</gene>
<comment type="caution">
    <text evidence="11">The sequence shown here is derived from an EMBL/GenBank/DDBJ whole genome shotgun (WGS) entry which is preliminary data.</text>
</comment>
<evidence type="ECO:0000256" key="3">
    <source>
        <dbReference type="ARBA" id="ARBA00005133"/>
    </source>
</evidence>
<protein>
    <recommendedName>
        <fullName evidence="5">1-(5-phosphoribosyl)-5-[(5-phosphoribosylamino)methylideneamino]imidazole-4-carboxamideisomerase</fullName>
        <ecNumber evidence="5">5.3.1.16</ecNumber>
    </recommendedName>
</protein>
<dbReference type="Proteomes" id="UP001642464">
    <property type="component" value="Unassembled WGS sequence"/>
</dbReference>
<comment type="pathway">
    <text evidence="3">Amino-acid biosynthesis; L-histidine biosynthesis; L-histidine from 5-phospho-alpha-D-ribose 1-diphosphate: step 4/9.</text>
</comment>
<accession>A0ABP0KDF0</accession>
<dbReference type="InterPro" id="IPR011060">
    <property type="entry name" value="RibuloseP-bd_barrel"/>
</dbReference>
<evidence type="ECO:0000256" key="6">
    <source>
        <dbReference type="ARBA" id="ARBA00022490"/>
    </source>
</evidence>
<comment type="similarity">
    <text evidence="4 10">Belongs to the HisA/HisF family.</text>
</comment>
<evidence type="ECO:0000256" key="4">
    <source>
        <dbReference type="ARBA" id="ARBA00009667"/>
    </source>
</evidence>
<dbReference type="InterPro" id="IPR023016">
    <property type="entry name" value="HisA/PriA"/>
</dbReference>
<evidence type="ECO:0000256" key="7">
    <source>
        <dbReference type="ARBA" id="ARBA00022605"/>
    </source>
</evidence>
<dbReference type="InterPro" id="IPR006063">
    <property type="entry name" value="HisA_bact_arch"/>
</dbReference>
<keyword evidence="9 11" id="KW-0413">Isomerase</keyword>
<dbReference type="InterPro" id="IPR006062">
    <property type="entry name" value="His_biosynth"/>
</dbReference>